<dbReference type="EMBL" id="SUYC01000002">
    <property type="protein sequence ID" value="MBE6269736.1"/>
    <property type="molecule type" value="Genomic_DNA"/>
</dbReference>
<reference evidence="1" key="1">
    <citation type="submission" date="2019-04" db="EMBL/GenBank/DDBJ databases">
        <title>Evolution of Biomass-Degrading Anaerobic Consortia Revealed by Metagenomics.</title>
        <authorList>
            <person name="Peng X."/>
        </authorList>
    </citation>
    <scope>NUCLEOTIDE SEQUENCE</scope>
    <source>
        <strain evidence="1">SIG140</strain>
    </source>
</reference>
<proteinExistence type="predicted"/>
<evidence type="ECO:0000313" key="1">
    <source>
        <dbReference type="EMBL" id="MBE6269736.1"/>
    </source>
</evidence>
<organism evidence="1 2">
    <name type="scientific">Xylanibacter ruminicola</name>
    <name type="common">Prevotella ruminicola</name>
    <dbReference type="NCBI Taxonomy" id="839"/>
    <lineage>
        <taxon>Bacteria</taxon>
        <taxon>Pseudomonadati</taxon>
        <taxon>Bacteroidota</taxon>
        <taxon>Bacteroidia</taxon>
        <taxon>Bacteroidales</taxon>
        <taxon>Prevotellaceae</taxon>
        <taxon>Xylanibacter</taxon>
    </lineage>
</organism>
<comment type="caution">
    <text evidence="1">The sequence shown here is derived from an EMBL/GenBank/DDBJ whole genome shotgun (WGS) entry which is preliminary data.</text>
</comment>
<dbReference type="Gene3D" id="6.10.320.10">
    <property type="match status" value="1"/>
</dbReference>
<dbReference type="AlphaFoldDB" id="A0A9D5NYB2"/>
<name>A0A9D5NYB2_XYLRU</name>
<protein>
    <recommendedName>
        <fullName evidence="3">Septicolysin</fullName>
    </recommendedName>
</protein>
<dbReference type="Pfam" id="PF20935">
    <property type="entry name" value="DUF6847"/>
    <property type="match status" value="1"/>
</dbReference>
<dbReference type="NCBIfam" id="NF038048">
    <property type="entry name" value="DIP1984_fam"/>
    <property type="match status" value="1"/>
</dbReference>
<dbReference type="CDD" id="cd12208">
    <property type="entry name" value="DIP1984-like"/>
    <property type="match status" value="1"/>
</dbReference>
<accession>A0A9D5NYB2</accession>
<evidence type="ECO:0000313" key="2">
    <source>
        <dbReference type="Proteomes" id="UP000806522"/>
    </source>
</evidence>
<evidence type="ECO:0008006" key="3">
    <source>
        <dbReference type="Google" id="ProtNLM"/>
    </source>
</evidence>
<sequence length="152" mass="17912">MKLAEGLSQRKDLQARISQLKDRLINNVKVQEGNEPAEDPEELKQELDCCLERLEKYIFRINKTNMQTITASGKTLTQMMAERDVLAKRLSVLREVYQFASQTYDRYSRNEIRTVTTIDVKPLHKEIDHYSQQYRELDMEIQALNFTVDLLE</sequence>
<dbReference type="Proteomes" id="UP000806522">
    <property type="component" value="Unassembled WGS sequence"/>
</dbReference>
<gene>
    <name evidence="1" type="ORF">E7101_02145</name>
</gene>
<dbReference type="InterPro" id="IPR047741">
    <property type="entry name" value="DIP1984-like"/>
</dbReference>